<dbReference type="InterPro" id="IPR036291">
    <property type="entry name" value="NAD(P)-bd_dom_sf"/>
</dbReference>
<sequence length="249" mass="26219">MRLANRIAIVTGAGSGFGAAIAKLFAQEGAKVCVADLNGETAERVAGEIGASAIAVQGDVTKQTDIERMVAETEAAFGPVDTVVNNAGYTHKNQPMLQVGEAEFDKVFDVNVKSIYLMTMAVVPKMRERGFGVIVNVGSTAGVRPRPGLTWYNASKGAVNLLSQSMAVELAPDGIRVNALAPVMGETGLLESFMGVPDTPENRKKFEATVPMGRLSRPEDIAKATLYLASDEADFITGTVLPVDGGRCV</sequence>
<dbReference type="RefSeq" id="WP_027289572.1">
    <property type="nucleotide sequence ID" value="NZ_NRRE01000028.1"/>
</dbReference>
<reference evidence="3" key="1">
    <citation type="submission" date="2017-08" db="EMBL/GenBank/DDBJ databases">
        <authorList>
            <person name="Imhoff J.F."/>
            <person name="Rahn T."/>
            <person name="Kuenzel S."/>
            <person name="Neulinger S.C."/>
        </authorList>
    </citation>
    <scope>NUCLEOTIDE SEQUENCE</scope>
    <source>
        <strain evidence="3">DSM 9154</strain>
    </source>
</reference>
<dbReference type="EMBL" id="NRRE01000028">
    <property type="protein sequence ID" value="MBK1698573.1"/>
    <property type="molecule type" value="Genomic_DNA"/>
</dbReference>
<accession>A0A934QK13</accession>
<gene>
    <name evidence="3" type="primary">fabG</name>
    <name evidence="3" type="ORF">CKO21_15095</name>
</gene>
<dbReference type="PROSITE" id="PS00061">
    <property type="entry name" value="ADH_SHORT"/>
    <property type="match status" value="1"/>
</dbReference>
<dbReference type="InterPro" id="IPR020904">
    <property type="entry name" value="Sc_DH/Rdtase_CS"/>
</dbReference>
<evidence type="ECO:0000313" key="3">
    <source>
        <dbReference type="EMBL" id="MBK1698573.1"/>
    </source>
</evidence>
<dbReference type="PRINTS" id="PR00081">
    <property type="entry name" value="GDHRDH"/>
</dbReference>
<dbReference type="GO" id="GO:0004316">
    <property type="term" value="F:3-oxoacyl-[acyl-carrier-protein] reductase (NADPH) activity"/>
    <property type="evidence" value="ECO:0007669"/>
    <property type="project" value="UniProtKB-EC"/>
</dbReference>
<dbReference type="Proteomes" id="UP000778970">
    <property type="component" value="Unassembled WGS sequence"/>
</dbReference>
<keyword evidence="4" id="KW-1185">Reference proteome</keyword>
<dbReference type="Gene3D" id="3.40.50.720">
    <property type="entry name" value="NAD(P)-binding Rossmann-like Domain"/>
    <property type="match status" value="1"/>
</dbReference>
<protein>
    <submittedName>
        <fullName evidence="3">3-oxoacyl-ACP reductase</fullName>
        <ecNumber evidence="3">1.1.1.100</ecNumber>
    </submittedName>
</protein>
<reference evidence="3" key="2">
    <citation type="journal article" date="2020" name="Microorganisms">
        <title>Osmotic Adaptation and Compatible Solute Biosynthesis of Phototrophic Bacteria as Revealed from Genome Analyses.</title>
        <authorList>
            <person name="Imhoff J.F."/>
            <person name="Rahn T."/>
            <person name="Kunzel S."/>
            <person name="Keller A."/>
            <person name="Neulinger S.C."/>
        </authorList>
    </citation>
    <scope>NUCLEOTIDE SEQUENCE</scope>
    <source>
        <strain evidence="3">DSM 9154</strain>
    </source>
</reference>
<dbReference type="PANTHER" id="PTHR43639">
    <property type="entry name" value="OXIDOREDUCTASE, SHORT-CHAIN DEHYDROGENASE/REDUCTASE FAMILY (AFU_ORTHOLOGUE AFUA_5G02870)"/>
    <property type="match status" value="1"/>
</dbReference>
<comment type="caution">
    <text evidence="3">The sequence shown here is derived from an EMBL/GenBank/DDBJ whole genome shotgun (WGS) entry which is preliminary data.</text>
</comment>
<dbReference type="EC" id="1.1.1.100" evidence="3"/>
<dbReference type="AlphaFoldDB" id="A0A934QK13"/>
<comment type="similarity">
    <text evidence="1">Belongs to the short-chain dehydrogenases/reductases (SDR) family.</text>
</comment>
<evidence type="ECO:0000313" key="4">
    <source>
        <dbReference type="Proteomes" id="UP000778970"/>
    </source>
</evidence>
<dbReference type="FunFam" id="3.40.50.720:FF:000084">
    <property type="entry name" value="Short-chain dehydrogenase reductase"/>
    <property type="match status" value="1"/>
</dbReference>
<evidence type="ECO:0000256" key="2">
    <source>
        <dbReference type="ARBA" id="ARBA00023002"/>
    </source>
</evidence>
<dbReference type="PRINTS" id="PR00080">
    <property type="entry name" value="SDRFAMILY"/>
</dbReference>
<organism evidence="3 4">
    <name type="scientific">Rhodovibrio salinarum</name>
    <dbReference type="NCBI Taxonomy" id="1087"/>
    <lineage>
        <taxon>Bacteria</taxon>
        <taxon>Pseudomonadati</taxon>
        <taxon>Pseudomonadota</taxon>
        <taxon>Alphaproteobacteria</taxon>
        <taxon>Rhodospirillales</taxon>
        <taxon>Rhodovibrionaceae</taxon>
        <taxon>Rhodovibrio</taxon>
    </lineage>
</organism>
<dbReference type="PANTHER" id="PTHR43639:SF1">
    <property type="entry name" value="SHORT-CHAIN DEHYDROGENASE_REDUCTASE FAMILY PROTEIN"/>
    <property type="match status" value="1"/>
</dbReference>
<evidence type="ECO:0000256" key="1">
    <source>
        <dbReference type="ARBA" id="ARBA00006484"/>
    </source>
</evidence>
<proteinExistence type="inferred from homology"/>
<dbReference type="Pfam" id="PF13561">
    <property type="entry name" value="adh_short_C2"/>
    <property type="match status" value="1"/>
</dbReference>
<keyword evidence="2 3" id="KW-0560">Oxidoreductase</keyword>
<dbReference type="InterPro" id="IPR002347">
    <property type="entry name" value="SDR_fam"/>
</dbReference>
<dbReference type="NCBIfam" id="NF005559">
    <property type="entry name" value="PRK07231.1"/>
    <property type="match status" value="1"/>
</dbReference>
<name>A0A934QK13_9PROT</name>
<dbReference type="CDD" id="cd05345">
    <property type="entry name" value="BKR_3_SDR_c"/>
    <property type="match status" value="1"/>
</dbReference>
<dbReference type="SUPFAM" id="SSF51735">
    <property type="entry name" value="NAD(P)-binding Rossmann-fold domains"/>
    <property type="match status" value="1"/>
</dbReference>